<sequence length="323" mass="33365">MPMTAAVAVRAGAAAEVVELERRERPRPGPGEVVVRMTAATVNPSDLLTIAGVYPSRTVFPFVPGFEGVGVVAATGVGVPENLAGRRVLPIGSAGAWQEHKRVEAGWCVPVPDDIADRAACFAYVNPLTALAMVDLFVPPRTRAAVVTAASSAIAGQLAELLALRGVPAVGLTRGTPGRSVADPGLWAGVVRLGAPGWPRELAALLPADGADVVFDCVGGPLGAALLDRLAPHGRLVQYGLLSGRPIPAAAGGAADPRIVPFHLRRLVHGAPRPQLLGLFDRAFAHLRAGRLATRVGAEHPFGDLRAALRRPPAGGGKPLIVF</sequence>
<evidence type="ECO:0000313" key="5">
    <source>
        <dbReference type="Proteomes" id="UP000575985"/>
    </source>
</evidence>
<dbReference type="PANTHER" id="PTHR48106">
    <property type="entry name" value="QUINONE OXIDOREDUCTASE PIG3-RELATED"/>
    <property type="match status" value="1"/>
</dbReference>
<dbReference type="SUPFAM" id="SSF51735">
    <property type="entry name" value="NAD(P)-binding Rossmann-fold domains"/>
    <property type="match status" value="1"/>
</dbReference>
<organism evidence="4 5">
    <name type="scientific">Streptomonospora nanhaiensis</name>
    <dbReference type="NCBI Taxonomy" id="1323731"/>
    <lineage>
        <taxon>Bacteria</taxon>
        <taxon>Bacillati</taxon>
        <taxon>Actinomycetota</taxon>
        <taxon>Actinomycetes</taxon>
        <taxon>Streptosporangiales</taxon>
        <taxon>Nocardiopsidaceae</taxon>
        <taxon>Streptomonospora</taxon>
    </lineage>
</organism>
<dbReference type="EMBL" id="JACCFO010000001">
    <property type="protein sequence ID" value="NYI95152.1"/>
    <property type="molecule type" value="Genomic_DNA"/>
</dbReference>
<name>A0A853BKU5_9ACTN</name>
<dbReference type="InterPro" id="IPR020843">
    <property type="entry name" value="ER"/>
</dbReference>
<dbReference type="Pfam" id="PF08240">
    <property type="entry name" value="ADH_N"/>
    <property type="match status" value="1"/>
</dbReference>
<comment type="caution">
    <text evidence="4">The sequence shown here is derived from an EMBL/GenBank/DDBJ whole genome shotgun (WGS) entry which is preliminary data.</text>
</comment>
<dbReference type="InterPro" id="IPR011032">
    <property type="entry name" value="GroES-like_sf"/>
</dbReference>
<dbReference type="RefSeq" id="WP_217781997.1">
    <property type="nucleotide sequence ID" value="NZ_JACCFO010000001.1"/>
</dbReference>
<dbReference type="Proteomes" id="UP000575985">
    <property type="component" value="Unassembled WGS sequence"/>
</dbReference>
<dbReference type="CDD" id="cd05282">
    <property type="entry name" value="ETR_like"/>
    <property type="match status" value="1"/>
</dbReference>
<evidence type="ECO:0000313" key="4">
    <source>
        <dbReference type="EMBL" id="NYI95152.1"/>
    </source>
</evidence>
<keyword evidence="1" id="KW-0521">NADP</keyword>
<dbReference type="AlphaFoldDB" id="A0A853BKU5"/>
<dbReference type="GO" id="GO:0016651">
    <property type="term" value="F:oxidoreductase activity, acting on NAD(P)H"/>
    <property type="evidence" value="ECO:0007669"/>
    <property type="project" value="TreeGrafter"/>
</dbReference>
<evidence type="ECO:0000259" key="3">
    <source>
        <dbReference type="SMART" id="SM00829"/>
    </source>
</evidence>
<reference evidence="4 5" key="1">
    <citation type="submission" date="2020-07" db="EMBL/GenBank/DDBJ databases">
        <title>Sequencing the genomes of 1000 actinobacteria strains.</title>
        <authorList>
            <person name="Klenk H.-P."/>
        </authorList>
    </citation>
    <scope>NUCLEOTIDE SEQUENCE [LARGE SCALE GENOMIC DNA]</scope>
    <source>
        <strain evidence="4 5">DSM 45927</strain>
    </source>
</reference>
<gene>
    <name evidence="4" type="ORF">HNR12_001429</name>
</gene>
<dbReference type="InterPro" id="IPR036291">
    <property type="entry name" value="NAD(P)-bd_dom_sf"/>
</dbReference>
<proteinExistence type="predicted"/>
<dbReference type="Gene3D" id="3.90.180.10">
    <property type="entry name" value="Medium-chain alcohol dehydrogenases, catalytic domain"/>
    <property type="match status" value="1"/>
</dbReference>
<dbReference type="Pfam" id="PF13602">
    <property type="entry name" value="ADH_zinc_N_2"/>
    <property type="match status" value="1"/>
</dbReference>
<evidence type="ECO:0000256" key="1">
    <source>
        <dbReference type="ARBA" id="ARBA00022857"/>
    </source>
</evidence>
<accession>A0A853BKU5</accession>
<dbReference type="GO" id="GO:0070402">
    <property type="term" value="F:NADPH binding"/>
    <property type="evidence" value="ECO:0007669"/>
    <property type="project" value="TreeGrafter"/>
</dbReference>
<protein>
    <submittedName>
        <fullName evidence="4">NADPH:quinone reductase-like Zn-dependent oxidoreductase</fullName>
    </submittedName>
</protein>
<keyword evidence="2" id="KW-0560">Oxidoreductase</keyword>
<dbReference type="Gene3D" id="3.40.50.720">
    <property type="entry name" value="NAD(P)-binding Rossmann-like Domain"/>
    <property type="match status" value="1"/>
</dbReference>
<feature type="domain" description="Enoyl reductase (ER)" evidence="3">
    <location>
        <begin position="13"/>
        <end position="323"/>
    </location>
</feature>
<dbReference type="SUPFAM" id="SSF50129">
    <property type="entry name" value="GroES-like"/>
    <property type="match status" value="1"/>
</dbReference>
<dbReference type="SMART" id="SM00829">
    <property type="entry name" value="PKS_ER"/>
    <property type="match status" value="1"/>
</dbReference>
<dbReference type="PANTHER" id="PTHR48106:SF18">
    <property type="entry name" value="QUINONE OXIDOREDUCTASE PIG3"/>
    <property type="match status" value="1"/>
</dbReference>
<dbReference type="InterPro" id="IPR013154">
    <property type="entry name" value="ADH-like_N"/>
</dbReference>
<evidence type="ECO:0000256" key="2">
    <source>
        <dbReference type="ARBA" id="ARBA00023002"/>
    </source>
</evidence>
<keyword evidence="5" id="KW-1185">Reference proteome</keyword>